<dbReference type="GO" id="GO:0043386">
    <property type="term" value="P:mycotoxin biosynthetic process"/>
    <property type="evidence" value="ECO:0007669"/>
    <property type="project" value="InterPro"/>
</dbReference>
<feature type="compositionally biased region" description="Basic and acidic residues" evidence="2">
    <location>
        <begin position="1"/>
        <end position="18"/>
    </location>
</feature>
<evidence type="ECO:0000256" key="3">
    <source>
        <dbReference type="SAM" id="Phobius"/>
    </source>
</evidence>
<dbReference type="AlphaFoldDB" id="A0A6G1KTZ3"/>
<organism evidence="4 5">
    <name type="scientific">Teratosphaeria nubilosa</name>
    <dbReference type="NCBI Taxonomy" id="161662"/>
    <lineage>
        <taxon>Eukaryota</taxon>
        <taxon>Fungi</taxon>
        <taxon>Dikarya</taxon>
        <taxon>Ascomycota</taxon>
        <taxon>Pezizomycotina</taxon>
        <taxon>Dothideomycetes</taxon>
        <taxon>Dothideomycetidae</taxon>
        <taxon>Mycosphaerellales</taxon>
        <taxon>Teratosphaeriaceae</taxon>
        <taxon>Teratosphaeria</taxon>
    </lineage>
</organism>
<dbReference type="PANTHER" id="PTHR33365:SF6">
    <property type="entry name" value="OXIDASE USTYA"/>
    <property type="match status" value="1"/>
</dbReference>
<dbReference type="EMBL" id="ML995984">
    <property type="protein sequence ID" value="KAF2763638.1"/>
    <property type="molecule type" value="Genomic_DNA"/>
</dbReference>
<evidence type="ECO:0000256" key="1">
    <source>
        <dbReference type="ARBA" id="ARBA00035112"/>
    </source>
</evidence>
<evidence type="ECO:0000313" key="4">
    <source>
        <dbReference type="EMBL" id="KAF2763638.1"/>
    </source>
</evidence>
<keyword evidence="3" id="KW-0812">Transmembrane</keyword>
<name>A0A6G1KTZ3_9PEZI</name>
<reference evidence="4" key="1">
    <citation type="journal article" date="2020" name="Stud. Mycol.">
        <title>101 Dothideomycetes genomes: a test case for predicting lifestyles and emergence of pathogens.</title>
        <authorList>
            <person name="Haridas S."/>
            <person name="Albert R."/>
            <person name="Binder M."/>
            <person name="Bloem J."/>
            <person name="Labutti K."/>
            <person name="Salamov A."/>
            <person name="Andreopoulos B."/>
            <person name="Baker S."/>
            <person name="Barry K."/>
            <person name="Bills G."/>
            <person name="Bluhm B."/>
            <person name="Cannon C."/>
            <person name="Castanera R."/>
            <person name="Culley D."/>
            <person name="Daum C."/>
            <person name="Ezra D."/>
            <person name="Gonzalez J."/>
            <person name="Henrissat B."/>
            <person name="Kuo A."/>
            <person name="Liang C."/>
            <person name="Lipzen A."/>
            <person name="Lutzoni F."/>
            <person name="Magnuson J."/>
            <person name="Mondo S."/>
            <person name="Nolan M."/>
            <person name="Ohm R."/>
            <person name="Pangilinan J."/>
            <person name="Park H.-J."/>
            <person name="Ramirez L."/>
            <person name="Alfaro M."/>
            <person name="Sun H."/>
            <person name="Tritt A."/>
            <person name="Yoshinaga Y."/>
            <person name="Zwiers L.-H."/>
            <person name="Turgeon B."/>
            <person name="Goodwin S."/>
            <person name="Spatafora J."/>
            <person name="Crous P."/>
            <person name="Grigoriev I."/>
        </authorList>
    </citation>
    <scope>NUCLEOTIDE SEQUENCE</scope>
    <source>
        <strain evidence="4">CBS 116005</strain>
    </source>
</reference>
<keyword evidence="5" id="KW-1185">Reference proteome</keyword>
<feature type="transmembrane region" description="Helical" evidence="3">
    <location>
        <begin position="63"/>
        <end position="84"/>
    </location>
</feature>
<sequence length="304" mass="34511">MSDRDTHATIEKMDDLDARVSSQASDRDQDQVTKRLLSAYGSEDDGWTESSPLPRTTRPRDTYFLAAILSLCCILNIFQAVWLIGDSIRFFSARAQAKGQNSSIYHPSVRTVHRPLYPPESYEFTLTSHVIDKQIGAFDTDKGVVALPKDQPNVLRSKEFPWNSNKEVYVLSSYHSLHSLKLLWSELHKLTGDQSLSTRVLHSLNVLWEDTLCAARTDPMTISEELVANRTAINEAGQTRQCRDWSEVERFRVQNSACFKGMGGARKQKHMIEEWQNCPKGSPYQELVDSYIASARTGRLSAMY</sequence>
<dbReference type="Proteomes" id="UP000799436">
    <property type="component" value="Unassembled WGS sequence"/>
</dbReference>
<dbReference type="OrthoDB" id="3687641at2759"/>
<comment type="similarity">
    <text evidence="1">Belongs to the ustYa family.</text>
</comment>
<dbReference type="Pfam" id="PF11807">
    <property type="entry name" value="UstYa"/>
    <property type="match status" value="1"/>
</dbReference>
<protein>
    <submittedName>
        <fullName evidence="4">Uncharacterized protein</fullName>
    </submittedName>
</protein>
<feature type="region of interest" description="Disordered" evidence="2">
    <location>
        <begin position="1"/>
        <end position="35"/>
    </location>
</feature>
<proteinExistence type="inferred from homology"/>
<dbReference type="InterPro" id="IPR021765">
    <property type="entry name" value="UstYa-like"/>
</dbReference>
<keyword evidence="3" id="KW-0472">Membrane</keyword>
<dbReference type="PANTHER" id="PTHR33365">
    <property type="entry name" value="YALI0B05434P"/>
    <property type="match status" value="1"/>
</dbReference>
<keyword evidence="3" id="KW-1133">Transmembrane helix</keyword>
<accession>A0A6G1KTZ3</accession>
<evidence type="ECO:0000313" key="5">
    <source>
        <dbReference type="Proteomes" id="UP000799436"/>
    </source>
</evidence>
<evidence type="ECO:0000256" key="2">
    <source>
        <dbReference type="SAM" id="MobiDB-lite"/>
    </source>
</evidence>
<gene>
    <name evidence="4" type="ORF">EJ03DRAFT_332572</name>
</gene>